<evidence type="ECO:0000259" key="2">
    <source>
        <dbReference type="Pfam" id="PF13439"/>
    </source>
</evidence>
<feature type="domain" description="Glycosyltransferase subfamily 4-like N-terminal" evidence="2">
    <location>
        <begin position="13"/>
        <end position="162"/>
    </location>
</feature>
<dbReference type="InterPro" id="IPR001296">
    <property type="entry name" value="Glyco_trans_1"/>
</dbReference>
<evidence type="ECO:0000313" key="4">
    <source>
        <dbReference type="Proteomes" id="UP000682951"/>
    </source>
</evidence>
<organism evidence="3 4">
    <name type="scientific">Campylobacter anatolicus</name>
    <dbReference type="NCBI Taxonomy" id="2829105"/>
    <lineage>
        <taxon>Bacteria</taxon>
        <taxon>Pseudomonadati</taxon>
        <taxon>Campylobacterota</taxon>
        <taxon>Epsilonproteobacteria</taxon>
        <taxon>Campylobacterales</taxon>
        <taxon>Campylobacteraceae</taxon>
        <taxon>Campylobacter</taxon>
    </lineage>
</organism>
<dbReference type="PANTHER" id="PTHR45947:SF3">
    <property type="entry name" value="SULFOQUINOVOSYL TRANSFERASE SQD2"/>
    <property type="match status" value="1"/>
</dbReference>
<dbReference type="EMBL" id="JAGSSW010000002">
    <property type="protein sequence ID" value="MBR8463428.1"/>
    <property type="molecule type" value="Genomic_DNA"/>
</dbReference>
<dbReference type="SUPFAM" id="SSF53756">
    <property type="entry name" value="UDP-Glycosyltransferase/glycogen phosphorylase"/>
    <property type="match status" value="1"/>
</dbReference>
<dbReference type="RefSeq" id="WP_212141595.1">
    <property type="nucleotide sequence ID" value="NZ_JAGSSW010000002.1"/>
</dbReference>
<dbReference type="Pfam" id="PF00534">
    <property type="entry name" value="Glycos_transf_1"/>
    <property type="match status" value="1"/>
</dbReference>
<dbReference type="InterPro" id="IPR050194">
    <property type="entry name" value="Glycosyltransferase_grp1"/>
</dbReference>
<protein>
    <submittedName>
        <fullName evidence="3">Glycosyltransferase family 4 protein</fullName>
    </submittedName>
</protein>
<dbReference type="CDD" id="cd03819">
    <property type="entry name" value="GT4_WavL-like"/>
    <property type="match status" value="1"/>
</dbReference>
<dbReference type="PANTHER" id="PTHR45947">
    <property type="entry name" value="SULFOQUINOVOSYL TRANSFERASE SQD2"/>
    <property type="match status" value="1"/>
</dbReference>
<name>A0ABS5HGP9_9BACT</name>
<comment type="caution">
    <text evidence="3">The sequence shown here is derived from an EMBL/GenBank/DDBJ whole genome shotgun (WGS) entry which is preliminary data.</text>
</comment>
<gene>
    <name evidence="3" type="ORF">KDD93_02440</name>
</gene>
<proteinExistence type="predicted"/>
<feature type="domain" description="Glycosyl transferase family 1" evidence="1">
    <location>
        <begin position="175"/>
        <end position="327"/>
    </location>
</feature>
<evidence type="ECO:0000313" key="3">
    <source>
        <dbReference type="EMBL" id="MBR8463428.1"/>
    </source>
</evidence>
<reference evidence="3 4" key="1">
    <citation type="submission" date="2021-04" db="EMBL/GenBank/DDBJ databases">
        <title>Molecular and phenotypic characterization and identification of bacterial isolates recovered from the Anatolian ground squirrels (Spermophilus xanthoprymnus) and which have the potential to form a new species in the Campylobacter genus.</title>
        <authorList>
            <person name="Aydin F."/>
            <person name="Abay S."/>
            <person name="Kayman T."/>
            <person name="Karakaya E."/>
            <person name="Mustak H.K."/>
            <person name="Mustak I.B."/>
            <person name="Bilgin N."/>
            <person name="Duzler A."/>
            <person name="Sahin O."/>
            <person name="Guran O."/>
            <person name="Saticioglu I.B."/>
        </authorList>
    </citation>
    <scope>NUCLEOTIDE SEQUENCE [LARGE SCALE GENOMIC DNA]</scope>
    <source>
        <strain evidence="4">faydin-G24</strain>
    </source>
</reference>
<dbReference type="InterPro" id="IPR028098">
    <property type="entry name" value="Glyco_trans_4-like_N"/>
</dbReference>
<dbReference type="Proteomes" id="UP000682951">
    <property type="component" value="Unassembled WGS sequence"/>
</dbReference>
<accession>A0ABS5HGP9</accession>
<dbReference type="Gene3D" id="3.40.50.2000">
    <property type="entry name" value="Glycogen Phosphorylase B"/>
    <property type="match status" value="2"/>
</dbReference>
<evidence type="ECO:0000259" key="1">
    <source>
        <dbReference type="Pfam" id="PF00534"/>
    </source>
</evidence>
<dbReference type="Pfam" id="PF13439">
    <property type="entry name" value="Glyco_transf_4"/>
    <property type="match status" value="1"/>
</dbReference>
<keyword evidence="4" id="KW-1185">Reference proteome</keyword>
<sequence>MKIVQILPELNEGGVERGTIDMNAALVQNGFNSVVISSGGKLVKDITDNGGQHIKLNVSSKNPFTSISRAKALKKALMELKPDIIHVRSRVPAWLVYLANKGLNFKVVSTIHGLNSPNFYSAIMTKADALICVSNCVKEHIIKHFHADESKISIIPRGVELNKFNPQNLDTKFIQNFRDKYAINSDTFVVSSVGRITELKDYETLIKAINELKNSHPIKVFIVGSAHQKKQGYLLKLKDMVASFGLENEINFTGNLDNIAEIYAISNVVVSSSKKPESFGRSVAEAIALNTPVVASNHGGVKDIIIKGVNGDFFEVGDFKELSEKILNTRELKFNGYDYIKENFSFNQMFEKTIKIYKDLYEYNANQRVF</sequence>